<accession>A0ABU6P5X6</accession>
<evidence type="ECO:0000256" key="1">
    <source>
        <dbReference type="SAM" id="Phobius"/>
    </source>
</evidence>
<keyword evidence="1" id="KW-0472">Membrane</keyword>
<dbReference type="EMBL" id="JARTFS010000024">
    <property type="protein sequence ID" value="MED4404087.1"/>
    <property type="molecule type" value="Genomic_DNA"/>
</dbReference>
<name>A0ABU6P5X6_9BACI</name>
<evidence type="ECO:0000313" key="3">
    <source>
        <dbReference type="Proteomes" id="UP001342826"/>
    </source>
</evidence>
<reference evidence="2 3" key="1">
    <citation type="submission" date="2023-03" db="EMBL/GenBank/DDBJ databases">
        <title>Bacillus Genome Sequencing.</title>
        <authorList>
            <person name="Dunlap C."/>
        </authorList>
    </citation>
    <scope>NUCLEOTIDE SEQUENCE [LARGE SCALE GENOMIC DNA]</scope>
    <source>
        <strain evidence="2 3">NRS-1717</strain>
    </source>
</reference>
<keyword evidence="3" id="KW-1185">Reference proteome</keyword>
<proteinExistence type="predicted"/>
<protein>
    <submittedName>
        <fullName evidence="2">Uncharacterized protein</fullName>
    </submittedName>
</protein>
<sequence length="48" mass="5160">MWKGYLFNIASILMMGIGPLISKFGLLNISTSVASVINALTIILASYI</sequence>
<feature type="transmembrane region" description="Helical" evidence="1">
    <location>
        <begin position="27"/>
        <end position="47"/>
    </location>
</feature>
<organism evidence="2 3">
    <name type="scientific">Metabacillus fastidiosus</name>
    <dbReference type="NCBI Taxonomy" id="1458"/>
    <lineage>
        <taxon>Bacteria</taxon>
        <taxon>Bacillati</taxon>
        <taxon>Bacillota</taxon>
        <taxon>Bacilli</taxon>
        <taxon>Bacillales</taxon>
        <taxon>Bacillaceae</taxon>
        <taxon>Metabacillus</taxon>
    </lineage>
</organism>
<keyword evidence="1" id="KW-1133">Transmembrane helix</keyword>
<comment type="caution">
    <text evidence="2">The sequence shown here is derived from an EMBL/GenBank/DDBJ whole genome shotgun (WGS) entry which is preliminary data.</text>
</comment>
<keyword evidence="1" id="KW-0812">Transmembrane</keyword>
<dbReference type="GeneID" id="301143601"/>
<evidence type="ECO:0000313" key="2">
    <source>
        <dbReference type="EMBL" id="MED4404087.1"/>
    </source>
</evidence>
<gene>
    <name evidence="2" type="ORF">P9271_22635</name>
</gene>
<dbReference type="Proteomes" id="UP001342826">
    <property type="component" value="Unassembled WGS sequence"/>
</dbReference>
<dbReference type="RefSeq" id="WP_235843001.1">
    <property type="nucleotide sequence ID" value="NZ_JARTFS010000024.1"/>
</dbReference>